<keyword evidence="7" id="KW-0539">Nucleus</keyword>
<comment type="caution">
    <text evidence="9">The sequence shown here is derived from an EMBL/GenBank/DDBJ whole genome shotgun (WGS) entry which is preliminary data.</text>
</comment>
<dbReference type="GO" id="GO:0016787">
    <property type="term" value="F:hydrolase activity"/>
    <property type="evidence" value="ECO:0007669"/>
    <property type="project" value="UniProtKB-KW"/>
</dbReference>
<dbReference type="InterPro" id="IPR045249">
    <property type="entry name" value="HARBI1-like"/>
</dbReference>
<comment type="subcellular location">
    <subcellularLocation>
        <location evidence="2">Nucleus</location>
    </subcellularLocation>
</comment>
<evidence type="ECO:0000256" key="7">
    <source>
        <dbReference type="ARBA" id="ARBA00023242"/>
    </source>
</evidence>
<dbReference type="GO" id="GO:0004518">
    <property type="term" value="F:nuclease activity"/>
    <property type="evidence" value="ECO:0007669"/>
    <property type="project" value="UniProtKB-KW"/>
</dbReference>
<dbReference type="STRING" id="7102.A0A2A4JLB2"/>
<sequence length="369" mass="43304">MAGRFFFAWRMFAAAKAREDRNKCARIGARARASFNPLIHLTEIQFRHRYRFPKKVFKFLCSELRQYTNLRSTQRVSLEHKVLTALFFFATGSYQRPVGVAKHVSQKMCSVYIEQVTQALTHRNIVRKYIRFPSTPVARQEVSQRFYRNYGVPGVVGCIDGSHFKIVVPKKDEEHWYYSRKHYHSLNVQMVCDDQYRILNVNSKFGGANHDSFIWENSDLNVYIQSLHQNGEMVWLLGDSGYPQRPWLMTPISDATPDTPEANYNEKHMRARVVIENTFSRLKNRWRCLHKDRVLHYKPLKCSRIIVACSVLHNIIINFGIEDTEEEILGLELPGTSSESNQNRYIEREATSDLIRGRILRDQLVRRLQ</sequence>
<organism evidence="9">
    <name type="scientific">Heliothis virescens</name>
    <name type="common">Tobacco budworm moth</name>
    <dbReference type="NCBI Taxonomy" id="7102"/>
    <lineage>
        <taxon>Eukaryota</taxon>
        <taxon>Metazoa</taxon>
        <taxon>Ecdysozoa</taxon>
        <taxon>Arthropoda</taxon>
        <taxon>Hexapoda</taxon>
        <taxon>Insecta</taxon>
        <taxon>Pterygota</taxon>
        <taxon>Neoptera</taxon>
        <taxon>Endopterygota</taxon>
        <taxon>Lepidoptera</taxon>
        <taxon>Glossata</taxon>
        <taxon>Ditrysia</taxon>
        <taxon>Noctuoidea</taxon>
        <taxon>Noctuidae</taxon>
        <taxon>Heliothinae</taxon>
        <taxon>Heliothis</taxon>
    </lineage>
</organism>
<evidence type="ECO:0000313" key="9">
    <source>
        <dbReference type="EMBL" id="PCG72761.1"/>
    </source>
</evidence>
<evidence type="ECO:0000256" key="3">
    <source>
        <dbReference type="ARBA" id="ARBA00006958"/>
    </source>
</evidence>
<evidence type="ECO:0000256" key="1">
    <source>
        <dbReference type="ARBA" id="ARBA00001968"/>
    </source>
</evidence>
<dbReference type="Pfam" id="PF13359">
    <property type="entry name" value="DDE_Tnp_4"/>
    <property type="match status" value="1"/>
</dbReference>
<evidence type="ECO:0000259" key="8">
    <source>
        <dbReference type="Pfam" id="PF13359"/>
    </source>
</evidence>
<protein>
    <recommendedName>
        <fullName evidence="8">DDE Tnp4 domain-containing protein</fullName>
    </recommendedName>
</protein>
<comment type="cofactor">
    <cofactor evidence="1">
        <name>a divalent metal cation</name>
        <dbReference type="ChEBI" id="CHEBI:60240"/>
    </cofactor>
</comment>
<dbReference type="InterPro" id="IPR027806">
    <property type="entry name" value="HARBI1_dom"/>
</dbReference>
<keyword evidence="4" id="KW-0540">Nuclease</keyword>
<dbReference type="PANTHER" id="PTHR22930">
    <property type="match status" value="1"/>
</dbReference>
<keyword evidence="5" id="KW-0479">Metal-binding</keyword>
<dbReference type="GO" id="GO:0005634">
    <property type="term" value="C:nucleus"/>
    <property type="evidence" value="ECO:0007669"/>
    <property type="project" value="UniProtKB-SubCell"/>
</dbReference>
<reference evidence="9" key="1">
    <citation type="submission" date="2017-09" db="EMBL/GenBank/DDBJ databases">
        <title>Contemporary evolution of a Lepidopteran species, Heliothis virescens, in response to modern agricultural practices.</title>
        <authorList>
            <person name="Fritz M.L."/>
            <person name="Deyonke A.M."/>
            <person name="Papanicolaou A."/>
            <person name="Micinski S."/>
            <person name="Westbrook J."/>
            <person name="Gould F."/>
        </authorList>
    </citation>
    <scope>NUCLEOTIDE SEQUENCE [LARGE SCALE GENOMIC DNA]</scope>
    <source>
        <strain evidence="9">HvINT-</strain>
        <tissue evidence="9">Whole body</tissue>
    </source>
</reference>
<evidence type="ECO:0000256" key="2">
    <source>
        <dbReference type="ARBA" id="ARBA00004123"/>
    </source>
</evidence>
<dbReference type="PANTHER" id="PTHR22930:SF85">
    <property type="entry name" value="GH03217P-RELATED"/>
    <property type="match status" value="1"/>
</dbReference>
<dbReference type="GO" id="GO:0046872">
    <property type="term" value="F:metal ion binding"/>
    <property type="evidence" value="ECO:0007669"/>
    <property type="project" value="UniProtKB-KW"/>
</dbReference>
<evidence type="ECO:0000256" key="4">
    <source>
        <dbReference type="ARBA" id="ARBA00022722"/>
    </source>
</evidence>
<accession>A0A2A4JLB2</accession>
<dbReference type="EMBL" id="NWSH01001073">
    <property type="protein sequence ID" value="PCG72761.1"/>
    <property type="molecule type" value="Genomic_DNA"/>
</dbReference>
<dbReference type="AlphaFoldDB" id="A0A2A4JLB2"/>
<name>A0A2A4JLB2_HELVI</name>
<evidence type="ECO:0000256" key="6">
    <source>
        <dbReference type="ARBA" id="ARBA00022801"/>
    </source>
</evidence>
<comment type="similarity">
    <text evidence="3">Belongs to the HARBI1 family.</text>
</comment>
<feature type="domain" description="DDE Tnp4" evidence="8">
    <location>
        <begin position="159"/>
        <end position="314"/>
    </location>
</feature>
<proteinExistence type="inferred from homology"/>
<gene>
    <name evidence="9" type="ORF">B5V51_496</name>
</gene>
<evidence type="ECO:0000256" key="5">
    <source>
        <dbReference type="ARBA" id="ARBA00022723"/>
    </source>
</evidence>
<keyword evidence="6" id="KW-0378">Hydrolase</keyword>